<dbReference type="RefSeq" id="WP_008853911.1">
    <property type="nucleotide sequence ID" value="NZ_AGFR01000003.1"/>
</dbReference>
<evidence type="ECO:0000256" key="8">
    <source>
        <dbReference type="ARBA" id="ARBA00022737"/>
    </source>
</evidence>
<feature type="domain" description="Cytochrome c" evidence="16">
    <location>
        <begin position="232"/>
        <end position="341"/>
    </location>
</feature>
<evidence type="ECO:0000256" key="7">
    <source>
        <dbReference type="ARBA" id="ARBA00022729"/>
    </source>
</evidence>
<dbReference type="PROSITE" id="PS51007">
    <property type="entry name" value="CYTC"/>
    <property type="match status" value="3"/>
</dbReference>
<comment type="cofactor">
    <cofactor evidence="12">
        <name>heme c</name>
        <dbReference type="ChEBI" id="CHEBI:61717"/>
    </cofactor>
    <text evidence="12">Binds 3 heme c groups covalently per subunit.</text>
</comment>
<dbReference type="InterPro" id="IPR036909">
    <property type="entry name" value="Cyt_c-like_dom_sf"/>
</dbReference>
<evidence type="ECO:0000256" key="13">
    <source>
        <dbReference type="PIRSR" id="PIRSR000018-51"/>
    </source>
</evidence>
<feature type="domain" description="Cytochrome c" evidence="16">
    <location>
        <begin position="362"/>
        <end position="450"/>
    </location>
</feature>
<keyword evidence="4 12" id="KW-0349">Heme</keyword>
<protein>
    <recommendedName>
        <fullName evidence="16">Cytochrome c domain-containing protein</fullName>
    </recommendedName>
</protein>
<keyword evidence="7 15" id="KW-0732">Signal</keyword>
<feature type="binding site" description="covalent" evidence="12">
    <location>
        <position position="378"/>
    </location>
    <ligand>
        <name>heme c</name>
        <dbReference type="ChEBI" id="CHEBI:61717"/>
        <label>3</label>
    </ligand>
</feature>
<sequence length="472" mass="51599">MISFSRFLSKKKLVKGIMIATILFPLQQVFANEGQIDPKQSDPKQSDPKQSDPKQSDPKQSDPKQSDPKQSDPKQSDPKQSDPKQAQIEQGKYLFQASGCETCHTVEGGKPLAGGKAFNIPNEGIVYSSNITPDIKTGIGEYTDDEFVNALQTGIGRKGRHLYPVMPYPAFTMMSKDEILSIKAYLDQQPAVDHKVPKKEMAFPYNVRGAVSVWDWKNNKDKRFQEDPDKSAQWNRGKFLVEGPGHCAYCHSPLNWDNGKSPSKEYSGATYDGWVSYNISSDGDTGIGSWSDSDLQQYLSKGYVAGHGAAVGPMAKVVNESLSHLTQKDIRAIVIYLRSLPPKEKGEGAASISVGELNEAEPSRSHGSHLFAALCASCHLQNGEGRQGEYASLWGSKTATLTSGTNLIRVILEGAALKDPKLGVFSMPGFKDGYSDQDIADIANYVIAHFGNRNGHVTADQVKTEQALLNAH</sequence>
<evidence type="ECO:0000256" key="11">
    <source>
        <dbReference type="ARBA" id="ARBA00023136"/>
    </source>
</evidence>
<name>G6EZQ1_9PROT</name>
<dbReference type="InterPro" id="IPR014353">
    <property type="entry name" value="Membr-bd_ADH_cyt_c"/>
</dbReference>
<dbReference type="GO" id="GO:0005506">
    <property type="term" value="F:iron ion binding"/>
    <property type="evidence" value="ECO:0007669"/>
    <property type="project" value="InterPro"/>
</dbReference>
<gene>
    <name evidence="17" type="ORF">CIN_09210</name>
</gene>
<feature type="domain" description="Cytochrome c" evidence="16">
    <location>
        <begin position="86"/>
        <end position="190"/>
    </location>
</feature>
<dbReference type="GO" id="GO:0005886">
    <property type="term" value="C:plasma membrane"/>
    <property type="evidence" value="ECO:0007669"/>
    <property type="project" value="UniProtKB-SubCell"/>
</dbReference>
<keyword evidence="8" id="KW-0677">Repeat</keyword>
<keyword evidence="2" id="KW-0813">Transport</keyword>
<dbReference type="AlphaFoldDB" id="G6EZQ1"/>
<dbReference type="Pfam" id="PF00034">
    <property type="entry name" value="Cytochrom_C"/>
    <property type="match status" value="2"/>
</dbReference>
<accession>G6EZQ1</accession>
<comment type="subcellular location">
    <subcellularLocation>
        <location evidence="1">Cell membrane</location>
    </subcellularLocation>
</comment>
<feature type="signal peptide" evidence="15">
    <location>
        <begin position="1"/>
        <end position="31"/>
    </location>
</feature>
<feature type="binding site" description="covalent" evidence="12">
    <location>
        <position position="250"/>
    </location>
    <ligand>
        <name>heme c</name>
        <dbReference type="ChEBI" id="CHEBI:61717"/>
        <label>2</label>
    </ligand>
</feature>
<dbReference type="PATRIC" id="fig|1088868.3.peg.922"/>
<dbReference type="PANTHER" id="PTHR35008:SF8">
    <property type="entry name" value="ALCOHOL DEHYDROGENASE CYTOCHROME C SUBUNIT"/>
    <property type="match status" value="1"/>
</dbReference>
<evidence type="ECO:0000256" key="10">
    <source>
        <dbReference type="ARBA" id="ARBA00023004"/>
    </source>
</evidence>
<dbReference type="OrthoDB" id="9811281at2"/>
<feature type="binding site" description="axial binding residue" evidence="13">
    <location>
        <position position="104"/>
    </location>
    <ligand>
        <name>heme c</name>
        <dbReference type="ChEBI" id="CHEBI:61717"/>
        <label>1</label>
    </ligand>
    <ligandPart>
        <name>Fe</name>
        <dbReference type="ChEBI" id="CHEBI:18248"/>
    </ligandPart>
</feature>
<dbReference type="InterPro" id="IPR008168">
    <property type="entry name" value="Cyt_C_IC"/>
</dbReference>
<dbReference type="GO" id="GO:0016614">
    <property type="term" value="F:oxidoreductase activity, acting on CH-OH group of donors"/>
    <property type="evidence" value="ECO:0007669"/>
    <property type="project" value="InterPro"/>
</dbReference>
<feature type="binding site" description="axial binding residue" evidence="13">
    <location>
        <position position="379"/>
    </location>
    <ligand>
        <name>heme c</name>
        <dbReference type="ChEBI" id="CHEBI:61717"/>
        <label>3</label>
    </ligand>
    <ligandPart>
        <name>Fe</name>
        <dbReference type="ChEBI" id="CHEBI:18248"/>
    </ligandPart>
</feature>
<organism evidence="17 18">
    <name type="scientific">Commensalibacter intestini A911</name>
    <dbReference type="NCBI Taxonomy" id="1088868"/>
    <lineage>
        <taxon>Bacteria</taxon>
        <taxon>Pseudomonadati</taxon>
        <taxon>Pseudomonadota</taxon>
        <taxon>Alphaproteobacteria</taxon>
        <taxon>Acetobacterales</taxon>
        <taxon>Acetobacteraceae</taxon>
    </lineage>
</organism>
<keyword evidence="3" id="KW-1003">Cell membrane</keyword>
<evidence type="ECO:0000256" key="4">
    <source>
        <dbReference type="ARBA" id="ARBA00022617"/>
    </source>
</evidence>
<dbReference type="PANTHER" id="PTHR35008">
    <property type="entry name" value="BLL4482 PROTEIN-RELATED"/>
    <property type="match status" value="1"/>
</dbReference>
<dbReference type="Gene3D" id="1.10.760.10">
    <property type="entry name" value="Cytochrome c-like domain"/>
    <property type="match status" value="3"/>
</dbReference>
<evidence type="ECO:0000256" key="2">
    <source>
        <dbReference type="ARBA" id="ARBA00022448"/>
    </source>
</evidence>
<keyword evidence="9" id="KW-0249">Electron transport</keyword>
<dbReference type="InterPro" id="IPR009056">
    <property type="entry name" value="Cyt_c-like_dom"/>
</dbReference>
<keyword evidence="5" id="KW-0679">Respiratory chain</keyword>
<feature type="compositionally biased region" description="Basic and acidic residues" evidence="14">
    <location>
        <begin position="39"/>
        <end position="82"/>
    </location>
</feature>
<feature type="binding site" description="axial binding residue" evidence="13">
    <location>
        <position position="251"/>
    </location>
    <ligand>
        <name>heme c</name>
        <dbReference type="ChEBI" id="CHEBI:61717"/>
        <label>2</label>
    </ligand>
    <ligandPart>
        <name>Fe</name>
        <dbReference type="ChEBI" id="CHEBI:18248"/>
    </ligandPart>
</feature>
<reference evidence="17 18" key="1">
    <citation type="submission" date="2011-10" db="EMBL/GenBank/DDBJ databases">
        <title>Genome Sequence of Commensalibacter intestini A911, isolated from Drosophila gut.</title>
        <authorList>
            <person name="Lee W.-J."/>
            <person name="Kim E.-K."/>
        </authorList>
    </citation>
    <scope>NUCLEOTIDE SEQUENCE [LARGE SCALE GENOMIC DNA]</scope>
    <source>
        <strain evidence="17 18">A911</strain>
    </source>
</reference>
<dbReference type="GO" id="GO:0020037">
    <property type="term" value="F:heme binding"/>
    <property type="evidence" value="ECO:0007669"/>
    <property type="project" value="InterPro"/>
</dbReference>
<evidence type="ECO:0000256" key="6">
    <source>
        <dbReference type="ARBA" id="ARBA00022723"/>
    </source>
</evidence>
<keyword evidence="11" id="KW-0472">Membrane</keyword>
<dbReference type="GO" id="GO:0009055">
    <property type="term" value="F:electron transfer activity"/>
    <property type="evidence" value="ECO:0007669"/>
    <property type="project" value="InterPro"/>
</dbReference>
<evidence type="ECO:0000256" key="3">
    <source>
        <dbReference type="ARBA" id="ARBA00022475"/>
    </source>
</evidence>
<dbReference type="EMBL" id="AGFR01000003">
    <property type="protein sequence ID" value="EHD14989.1"/>
    <property type="molecule type" value="Genomic_DNA"/>
</dbReference>
<dbReference type="STRING" id="1088868.CIN_09210"/>
<dbReference type="InterPro" id="IPR051459">
    <property type="entry name" value="Cytochrome_c-type_DH"/>
</dbReference>
<evidence type="ECO:0000256" key="14">
    <source>
        <dbReference type="SAM" id="MobiDB-lite"/>
    </source>
</evidence>
<dbReference type="PIRSF" id="PIRSF000018">
    <property type="entry name" value="Mb_ADH_cyt_c"/>
    <property type="match status" value="1"/>
</dbReference>
<evidence type="ECO:0000256" key="12">
    <source>
        <dbReference type="PIRSR" id="PIRSR000018-50"/>
    </source>
</evidence>
<keyword evidence="10 13" id="KW-0408">Iron</keyword>
<feature type="binding site" description="covalent" evidence="12">
    <location>
        <position position="247"/>
    </location>
    <ligand>
        <name>heme c</name>
        <dbReference type="ChEBI" id="CHEBI:61717"/>
        <label>2</label>
    </ligand>
</feature>
<dbReference type="SUPFAM" id="SSF46626">
    <property type="entry name" value="Cytochrome c"/>
    <property type="match status" value="3"/>
</dbReference>
<keyword evidence="6 13" id="KW-0479">Metal-binding</keyword>
<feature type="chain" id="PRO_5003488487" description="Cytochrome c domain-containing protein" evidence="15">
    <location>
        <begin position="32"/>
        <end position="472"/>
    </location>
</feature>
<evidence type="ECO:0000256" key="5">
    <source>
        <dbReference type="ARBA" id="ARBA00022660"/>
    </source>
</evidence>
<dbReference type="eggNOG" id="COG3087">
    <property type="taxonomic scope" value="Bacteria"/>
</dbReference>
<dbReference type="eggNOG" id="COG2010">
    <property type="taxonomic scope" value="Bacteria"/>
</dbReference>
<feature type="binding site" description="covalent" evidence="12">
    <location>
        <position position="375"/>
    </location>
    <ligand>
        <name>heme c</name>
        <dbReference type="ChEBI" id="CHEBI:61717"/>
        <label>3</label>
    </ligand>
</feature>
<comment type="caution">
    <text evidence="17">The sequence shown here is derived from an EMBL/GenBank/DDBJ whole genome shotgun (WGS) entry which is preliminary data.</text>
</comment>
<evidence type="ECO:0000256" key="1">
    <source>
        <dbReference type="ARBA" id="ARBA00004236"/>
    </source>
</evidence>
<feature type="region of interest" description="Disordered" evidence="14">
    <location>
        <begin position="34"/>
        <end position="87"/>
    </location>
</feature>
<evidence type="ECO:0000256" key="9">
    <source>
        <dbReference type="ARBA" id="ARBA00022982"/>
    </source>
</evidence>
<evidence type="ECO:0000259" key="16">
    <source>
        <dbReference type="PROSITE" id="PS51007"/>
    </source>
</evidence>
<evidence type="ECO:0000313" key="18">
    <source>
        <dbReference type="Proteomes" id="UP000005939"/>
    </source>
</evidence>
<evidence type="ECO:0000256" key="15">
    <source>
        <dbReference type="SAM" id="SignalP"/>
    </source>
</evidence>
<evidence type="ECO:0000313" key="17">
    <source>
        <dbReference type="EMBL" id="EHD14989.1"/>
    </source>
</evidence>
<feature type="binding site" description="covalent" evidence="12">
    <location>
        <position position="103"/>
    </location>
    <ligand>
        <name>heme c</name>
        <dbReference type="ChEBI" id="CHEBI:61717"/>
        <label>1</label>
    </ligand>
</feature>
<proteinExistence type="predicted"/>
<feature type="binding site" description="covalent" evidence="12">
    <location>
        <position position="100"/>
    </location>
    <ligand>
        <name>heme c</name>
        <dbReference type="ChEBI" id="CHEBI:61717"/>
        <label>1</label>
    </ligand>
</feature>
<dbReference type="PRINTS" id="PR00605">
    <property type="entry name" value="CYTCHROMECIC"/>
</dbReference>
<dbReference type="Proteomes" id="UP000005939">
    <property type="component" value="Unassembled WGS sequence"/>
</dbReference>